<evidence type="ECO:0000313" key="15">
    <source>
        <dbReference type="EMBL" id="GIL51560.1"/>
    </source>
</evidence>
<keyword evidence="6" id="KW-0256">Endoplasmic reticulum</keyword>
<dbReference type="Pfam" id="PF17137">
    <property type="entry name" value="DUF5110"/>
    <property type="match status" value="1"/>
</dbReference>
<dbReference type="CDD" id="cd06603">
    <property type="entry name" value="GH31_GANC_GANAB_alpha"/>
    <property type="match status" value="1"/>
</dbReference>
<evidence type="ECO:0000259" key="14">
    <source>
        <dbReference type="Pfam" id="PF21365"/>
    </source>
</evidence>
<dbReference type="CDD" id="cd14752">
    <property type="entry name" value="GH31_N"/>
    <property type="match status" value="1"/>
</dbReference>
<evidence type="ECO:0000259" key="12">
    <source>
        <dbReference type="Pfam" id="PF13802"/>
    </source>
</evidence>
<dbReference type="InterPro" id="IPR025887">
    <property type="entry name" value="Glyco_hydro_31_N_dom"/>
</dbReference>
<dbReference type="SUPFAM" id="SSF51011">
    <property type="entry name" value="Glycosyl hydrolase domain"/>
    <property type="match status" value="1"/>
</dbReference>
<keyword evidence="16" id="KW-1185">Reference proteome</keyword>
<dbReference type="InterPro" id="IPR048395">
    <property type="entry name" value="Glyco_hydro_31_C"/>
</dbReference>
<evidence type="ECO:0000256" key="4">
    <source>
        <dbReference type="ARBA" id="ARBA00022729"/>
    </source>
</evidence>
<dbReference type="Gene3D" id="2.60.40.1180">
    <property type="entry name" value="Golgi alpha-mannosidase II"/>
    <property type="match status" value="2"/>
</dbReference>
<evidence type="ECO:0000256" key="6">
    <source>
        <dbReference type="ARBA" id="ARBA00022824"/>
    </source>
</evidence>
<dbReference type="GO" id="GO:0090599">
    <property type="term" value="F:alpha-glucosidase activity"/>
    <property type="evidence" value="ECO:0007669"/>
    <property type="project" value="TreeGrafter"/>
</dbReference>
<dbReference type="GO" id="GO:0005975">
    <property type="term" value="P:carbohydrate metabolic process"/>
    <property type="evidence" value="ECO:0007669"/>
    <property type="project" value="InterPro"/>
</dbReference>
<name>A0A8J4B107_9CHLO</name>
<gene>
    <name evidence="15" type="ORF">Vafri_7519</name>
</gene>
<reference evidence="15" key="1">
    <citation type="journal article" date="2021" name="Proc. Natl. Acad. Sci. U.S.A.">
        <title>Three genomes in the algal genus Volvox reveal the fate of a haploid sex-determining region after a transition to homothallism.</title>
        <authorList>
            <person name="Yamamoto K."/>
            <person name="Hamaji T."/>
            <person name="Kawai-Toyooka H."/>
            <person name="Matsuzaki R."/>
            <person name="Takahashi F."/>
            <person name="Nishimura Y."/>
            <person name="Kawachi M."/>
            <person name="Noguchi H."/>
            <person name="Minakuchi Y."/>
            <person name="Umen J.G."/>
            <person name="Toyoda A."/>
            <person name="Nozaki H."/>
        </authorList>
    </citation>
    <scope>NUCLEOTIDE SEQUENCE</scope>
    <source>
        <strain evidence="15">NIES-3780</strain>
    </source>
</reference>
<dbReference type="GO" id="GO:0006491">
    <property type="term" value="P:N-glycan processing"/>
    <property type="evidence" value="ECO:0007669"/>
    <property type="project" value="TreeGrafter"/>
</dbReference>
<comment type="pathway">
    <text evidence="2">Glycan metabolism; N-glycan metabolism.</text>
</comment>
<dbReference type="Proteomes" id="UP000747399">
    <property type="component" value="Unassembled WGS sequence"/>
</dbReference>
<dbReference type="FunFam" id="3.20.20.80:FF:000039">
    <property type="entry name" value="Glucosidase, alpha neutral C"/>
    <property type="match status" value="1"/>
</dbReference>
<feature type="domain" description="Glycoside hydrolase family 31 N-terminal" evidence="12">
    <location>
        <begin position="99"/>
        <end position="305"/>
    </location>
</feature>
<dbReference type="GO" id="GO:0005783">
    <property type="term" value="C:endoplasmic reticulum"/>
    <property type="evidence" value="ECO:0007669"/>
    <property type="project" value="UniProtKB-SubCell"/>
</dbReference>
<evidence type="ECO:0000256" key="1">
    <source>
        <dbReference type="ARBA" id="ARBA00004240"/>
    </source>
</evidence>
<dbReference type="InterPro" id="IPR011013">
    <property type="entry name" value="Gal_mutarotase_sf_dom"/>
</dbReference>
<dbReference type="AlphaFoldDB" id="A0A8J4B107"/>
<dbReference type="PANTHER" id="PTHR22762:SF54">
    <property type="entry name" value="BCDNA.GH04962"/>
    <property type="match status" value="1"/>
</dbReference>
<dbReference type="Pfam" id="PF13802">
    <property type="entry name" value="Gal_mutarotas_2"/>
    <property type="match status" value="1"/>
</dbReference>
<dbReference type="Gene3D" id="2.60.40.1760">
    <property type="entry name" value="glycosyl hydrolase (family 31)"/>
    <property type="match status" value="1"/>
</dbReference>
<evidence type="ECO:0000256" key="2">
    <source>
        <dbReference type="ARBA" id="ARBA00004833"/>
    </source>
</evidence>
<comment type="similarity">
    <text evidence="3 10">Belongs to the glycosyl hydrolase 31 family.</text>
</comment>
<keyword evidence="8 10" id="KW-0326">Glycosidase</keyword>
<dbReference type="EMBL" id="BNCO01000011">
    <property type="protein sequence ID" value="GIL51560.1"/>
    <property type="molecule type" value="Genomic_DNA"/>
</dbReference>
<keyword evidence="7" id="KW-0325">Glycoprotein</keyword>
<comment type="subcellular location">
    <subcellularLocation>
        <location evidence="1">Endoplasmic reticulum</location>
    </subcellularLocation>
</comment>
<evidence type="ECO:0000256" key="7">
    <source>
        <dbReference type="ARBA" id="ARBA00023180"/>
    </source>
</evidence>
<keyword evidence="5 10" id="KW-0378">Hydrolase</keyword>
<feature type="non-terminal residue" evidence="15">
    <location>
        <position position="1"/>
    </location>
</feature>
<dbReference type="Pfam" id="PF01055">
    <property type="entry name" value="Glyco_hydro_31_2nd"/>
    <property type="match status" value="1"/>
</dbReference>
<dbReference type="PANTHER" id="PTHR22762">
    <property type="entry name" value="ALPHA-GLUCOSIDASE"/>
    <property type="match status" value="1"/>
</dbReference>
<feature type="domain" description="Glycoside hydrolase family 31 TIM barrel" evidence="11">
    <location>
        <begin position="349"/>
        <end position="681"/>
    </location>
</feature>
<dbReference type="GO" id="GO:0030246">
    <property type="term" value="F:carbohydrate binding"/>
    <property type="evidence" value="ECO:0007669"/>
    <property type="project" value="InterPro"/>
</dbReference>
<accession>A0A8J4B107</accession>
<dbReference type="InterPro" id="IPR017853">
    <property type="entry name" value="GH"/>
</dbReference>
<evidence type="ECO:0000259" key="11">
    <source>
        <dbReference type="Pfam" id="PF01055"/>
    </source>
</evidence>
<evidence type="ECO:0000256" key="5">
    <source>
        <dbReference type="ARBA" id="ARBA00022801"/>
    </source>
</evidence>
<dbReference type="SUPFAM" id="SSF74650">
    <property type="entry name" value="Galactose mutarotase-like"/>
    <property type="match status" value="1"/>
</dbReference>
<dbReference type="InterPro" id="IPR000322">
    <property type="entry name" value="Glyco_hydro_31_TIM"/>
</dbReference>
<evidence type="ECO:0000259" key="13">
    <source>
        <dbReference type="Pfam" id="PF17137"/>
    </source>
</evidence>
<sequence>SATDYKSASPNLILLLGFTERAMRAAIASLLLVVLAIPQHAAAFKENEFKKCAQTSFCSRNRNVHQGANFDVVPASIVLNTATITGTLLNKAFGKHLQLTVTSHADGFVRVLVDESPSVGRYQVPSDVLVSGWENKKQGFKEESRTSAAITLSTGETKVVLHFQPFSLAISVKGVAALQINSRNLFNFEHRRQKQEDDPAGYWEESWMGHTDSKPKGPEAISLDLVFPSFQHVYGIPERATSLSLRSTNGAAPYGEPYRLYNLDVFEYLDDHPFGLYGSIPVMLAHKKGLTVGVFWLNAAEMFVDVVKTRSEVGTQWIAESGIVDLFVFTGGSAPAVLSSYARVAGTTALPQLFSLGYHQCRWNYKDEADVKMVDSGFDSHEIPYDVLWLDIEHTNGKRYLTWDSSLFPRPVEMQEDLASRGRQMVTIVDPHVKRDSSYYIFSEAETAGHFVKNKHGSDFDGWCWPGSSSYLDVTSPVVRDWWAQQFTLDKYKGSTKHLYIWNDMNEPSVFNGPEITMQKDNLHYGNVEHRDNHNLFGIYYHMGTAEGLKLRGSQVDPENGDRPFVLSRAFFSGTQRVGPIWTGDNAAQWSHLKVSVPMLLTLGLTGLPYSGADVGGFFGNPDAELMTRWYQVGIYYPFFRGHAHLETQRREPWLFGEDTTARIRTAVRGRYTLLPYIYTLFRFANTSGLPILRPLWYEFPDNEDLFAVEEEFMVGSAMLVKPIVAPGVSSVDVTLPAGARWYDALSGAMVPPKTRSQRVQVTMDAIPVYYRGGNIVPLRERPRRSSVAQAADPYTLVVALDDKGEASGSLYVDDGRSFAFQQGQYLHRDFTFKSLKLTSTVRLESGVPNGTLTVPTTIERVVFLGLPSSKRGYKALIGGKHAVQLETGPLTMLAPQHENAVVLRKPGLQVSYDWQVEIVAL</sequence>
<dbReference type="InterPro" id="IPR013780">
    <property type="entry name" value="Glyco_hydro_b"/>
</dbReference>
<evidence type="ECO:0000256" key="3">
    <source>
        <dbReference type="ARBA" id="ARBA00007806"/>
    </source>
</evidence>
<feature type="domain" description="Glycosyl hydrolase family 31 C-terminal" evidence="14">
    <location>
        <begin position="689"/>
        <end position="777"/>
    </location>
</feature>
<organism evidence="15 16">
    <name type="scientific">Volvox africanus</name>
    <dbReference type="NCBI Taxonomy" id="51714"/>
    <lineage>
        <taxon>Eukaryota</taxon>
        <taxon>Viridiplantae</taxon>
        <taxon>Chlorophyta</taxon>
        <taxon>core chlorophytes</taxon>
        <taxon>Chlorophyceae</taxon>
        <taxon>CS clade</taxon>
        <taxon>Chlamydomonadales</taxon>
        <taxon>Volvocaceae</taxon>
        <taxon>Volvox</taxon>
    </lineage>
</organism>
<evidence type="ECO:0000313" key="16">
    <source>
        <dbReference type="Proteomes" id="UP000747399"/>
    </source>
</evidence>
<dbReference type="PROSITE" id="PS00129">
    <property type="entry name" value="GLYCOSYL_HYDROL_F31_1"/>
    <property type="match status" value="1"/>
</dbReference>
<dbReference type="Pfam" id="PF21365">
    <property type="entry name" value="Glyco_hydro_31_3rd"/>
    <property type="match status" value="1"/>
</dbReference>
<dbReference type="InterPro" id="IPR030458">
    <property type="entry name" value="Glyco_hydro_31_AS"/>
</dbReference>
<dbReference type="SUPFAM" id="SSF51445">
    <property type="entry name" value="(Trans)glycosidases"/>
    <property type="match status" value="1"/>
</dbReference>
<feature type="domain" description="DUF5110" evidence="13">
    <location>
        <begin position="796"/>
        <end position="854"/>
    </location>
</feature>
<evidence type="ECO:0000256" key="10">
    <source>
        <dbReference type="RuleBase" id="RU361185"/>
    </source>
</evidence>
<evidence type="ECO:0000256" key="9">
    <source>
        <dbReference type="ARBA" id="ARBA00042895"/>
    </source>
</evidence>
<dbReference type="Gene3D" id="3.20.20.80">
    <property type="entry name" value="Glycosidases"/>
    <property type="match status" value="2"/>
</dbReference>
<proteinExistence type="inferred from homology"/>
<dbReference type="InterPro" id="IPR033403">
    <property type="entry name" value="DUF5110"/>
</dbReference>
<comment type="caution">
    <text evidence="15">The sequence shown here is derived from an EMBL/GenBank/DDBJ whole genome shotgun (WGS) entry which is preliminary data.</text>
</comment>
<keyword evidence="4" id="KW-0732">Signal</keyword>
<evidence type="ECO:0000256" key="8">
    <source>
        <dbReference type="ARBA" id="ARBA00023295"/>
    </source>
</evidence>
<protein>
    <recommendedName>
        <fullName evidence="9">Glucosidase II subunit alpha</fullName>
    </recommendedName>
</protein>